<protein>
    <submittedName>
        <fullName evidence="1">Uncharacterized protein</fullName>
    </submittedName>
</protein>
<gene>
    <name evidence="1" type="ORF">NPIL_698811</name>
</gene>
<name>A0A8X6PND9_NEPPI</name>
<sequence length="197" mass="22033">MVQPPFLSRVENTILVQTINRFHVSKKRCGVSEEEKDIGPAKTSYKSHRSRTVPSVHQAGGQKIIKTEAVFDSYQSYPFPLTPYRLENNLPNLPVKEITEELYAIIEQEGGFKDRIIAPSLPRAGFGTNHRGLVQIVQLTAASGISSSDPWVRYYRLEIWNDLGDVGGSGAGWEFCFRTVIVCHFGNATMLCFVVAK</sequence>
<proteinExistence type="predicted"/>
<evidence type="ECO:0000313" key="1">
    <source>
        <dbReference type="EMBL" id="GFT77040.1"/>
    </source>
</evidence>
<dbReference type="AlphaFoldDB" id="A0A8X6PND9"/>
<reference evidence="1" key="1">
    <citation type="submission" date="2020-08" db="EMBL/GenBank/DDBJ databases">
        <title>Multicomponent nature underlies the extraordinary mechanical properties of spider dragline silk.</title>
        <authorList>
            <person name="Kono N."/>
            <person name="Nakamura H."/>
            <person name="Mori M."/>
            <person name="Yoshida Y."/>
            <person name="Ohtoshi R."/>
            <person name="Malay A.D."/>
            <person name="Moran D.A.P."/>
            <person name="Tomita M."/>
            <person name="Numata K."/>
            <person name="Arakawa K."/>
        </authorList>
    </citation>
    <scope>NUCLEOTIDE SEQUENCE</scope>
</reference>
<comment type="caution">
    <text evidence="1">The sequence shown here is derived from an EMBL/GenBank/DDBJ whole genome shotgun (WGS) entry which is preliminary data.</text>
</comment>
<organism evidence="1 2">
    <name type="scientific">Nephila pilipes</name>
    <name type="common">Giant wood spider</name>
    <name type="synonym">Nephila maculata</name>
    <dbReference type="NCBI Taxonomy" id="299642"/>
    <lineage>
        <taxon>Eukaryota</taxon>
        <taxon>Metazoa</taxon>
        <taxon>Ecdysozoa</taxon>
        <taxon>Arthropoda</taxon>
        <taxon>Chelicerata</taxon>
        <taxon>Arachnida</taxon>
        <taxon>Araneae</taxon>
        <taxon>Araneomorphae</taxon>
        <taxon>Entelegynae</taxon>
        <taxon>Araneoidea</taxon>
        <taxon>Nephilidae</taxon>
        <taxon>Nephila</taxon>
    </lineage>
</organism>
<accession>A0A8X6PND9</accession>
<dbReference type="EMBL" id="BMAW01071217">
    <property type="protein sequence ID" value="GFT77040.1"/>
    <property type="molecule type" value="Genomic_DNA"/>
</dbReference>
<evidence type="ECO:0000313" key="2">
    <source>
        <dbReference type="Proteomes" id="UP000887013"/>
    </source>
</evidence>
<keyword evidence="2" id="KW-1185">Reference proteome</keyword>
<dbReference type="Proteomes" id="UP000887013">
    <property type="component" value="Unassembled WGS sequence"/>
</dbReference>